<dbReference type="InterPro" id="IPR006379">
    <property type="entry name" value="HAD-SF_hydro_IIB"/>
</dbReference>
<organism evidence="7 8">
    <name type="scientific">Paraphaeosphaeria sporulosa</name>
    <dbReference type="NCBI Taxonomy" id="1460663"/>
    <lineage>
        <taxon>Eukaryota</taxon>
        <taxon>Fungi</taxon>
        <taxon>Dikarya</taxon>
        <taxon>Ascomycota</taxon>
        <taxon>Pezizomycotina</taxon>
        <taxon>Dothideomycetes</taxon>
        <taxon>Pleosporomycetidae</taxon>
        <taxon>Pleosporales</taxon>
        <taxon>Massarineae</taxon>
        <taxon>Didymosphaeriaceae</taxon>
        <taxon>Paraphaeosphaeria</taxon>
    </lineage>
</organism>
<dbReference type="InterPro" id="IPR023214">
    <property type="entry name" value="HAD_sf"/>
</dbReference>
<dbReference type="Proteomes" id="UP000077069">
    <property type="component" value="Unassembled WGS sequence"/>
</dbReference>
<dbReference type="FunFam" id="3.30.70.1020:FF:000001">
    <property type="entry name" value="Alpha,alpha-trehalose-phosphate synthase [UDP-forming] 1"/>
    <property type="match status" value="1"/>
</dbReference>
<dbReference type="Gene3D" id="3.40.50.2000">
    <property type="entry name" value="Glycogen Phosphorylase B"/>
    <property type="match status" value="2"/>
</dbReference>
<feature type="region of interest" description="Disordered" evidence="6">
    <location>
        <begin position="40"/>
        <end position="63"/>
    </location>
</feature>
<evidence type="ECO:0000256" key="3">
    <source>
        <dbReference type="ARBA" id="ARBA00006330"/>
    </source>
</evidence>
<reference evidence="7 8" key="1">
    <citation type="submission" date="2016-05" db="EMBL/GenBank/DDBJ databases">
        <title>Comparative analysis of secretome profiles of manganese(II)-oxidizing ascomycete fungi.</title>
        <authorList>
            <consortium name="DOE Joint Genome Institute"/>
            <person name="Zeiner C.A."/>
            <person name="Purvine S.O."/>
            <person name="Zink E.M."/>
            <person name="Wu S."/>
            <person name="Pasa-Tolic L."/>
            <person name="Chaput D.L."/>
            <person name="Haridas S."/>
            <person name="Grigoriev I.V."/>
            <person name="Santelli C.M."/>
            <person name="Hansel C.M."/>
        </authorList>
    </citation>
    <scope>NUCLEOTIDE SEQUENCE [LARGE SCALE GENOMIC DNA]</scope>
    <source>
        <strain evidence="7 8">AP3s5-JAC2a</strain>
    </source>
</reference>
<dbReference type="GO" id="GO:0003825">
    <property type="term" value="F:alpha,alpha-trehalose-phosphate synthase (UDP-forming) activity"/>
    <property type="evidence" value="ECO:0007669"/>
    <property type="project" value="TreeGrafter"/>
</dbReference>
<dbReference type="OrthoDB" id="755951at2759"/>
<sequence>MSHFHAALFLPYTVDFDKPQQSQASTPVTVVPATTELHRKNSIGSANDAGQGSILRDNAPPGITLPKTPAAMLAQEDYFTPTQPSATAHFLRPNDTKTLVRSDAHVPEWGAGGMFFNQPRSRAGRPADTVLEYQKNEERLKHQREASRERARSLYKSNSGNRKTDPRWEQTYRIVPAIQGNGGLTNAVRAADAAGTTQDVLHVGLVGFPTDEIDDDKQQEIYEKLEEDHDALAVFVSNKDYDGHYAHYCKTILWPVFHYVIPDHPKSKAFLDHSWKFYRNVNQAFADKIVKNYKRGDTIWVHDYHLCLVPAMIREKLPDAKIGFFLHTAFPSSEVFRCLAARTQLLEGMLGANLVAFQTPEYAHHFLQTCSRILAVEAIEDGVQLETRFVNVYASPIGVDPHKLAEGRKEKEVQDWINTLTERYQGKHVIVARDKLDSIRGVRQKLLSFEVFLKKNPEWRDKVVLIQVATSTREDPELASTVSEIVTRIDAQYSTLSHNPLVFLRQDISFHQYLALCSVADAMVITSLREGMNLSAHEFVICQDGAYGNKKHSPLILSEFTGSSSIFEGAELAVNPWHYQGIADAFKQALEMSEEEKATRYKKLHDNVLHHTGEYWIRNLTSKLDQVFEEQFRRDTMSIPRLSAANLIRDYELTKKRLFILDYEGTLANYGSVNNTVVTNVDKVIDILSDILNDKKNAVYVMSGRTVEELELAFNRLPNLGLIAENGCFVRDGNSDEWIQFPDEEKTQTWKNAIKDILQYYVERVEGSWVEEHQCSLIYHYQSETDSASRQAGECANQINDASASQRVRAIPTKDSVIIEPADYDKSTAAQHIYDRYLENDRAEFLFVAGNDRDDEIVFKWGQELKDSRKVRCVTTVTVGERNSLAMATLPNGTTGLLSVLNKISKVKTAPKGT</sequence>
<dbReference type="GeneID" id="28762950"/>
<dbReference type="PANTHER" id="PTHR10788">
    <property type="entry name" value="TREHALOSE-6-PHOSPHATE SYNTHASE"/>
    <property type="match status" value="1"/>
</dbReference>
<keyword evidence="4" id="KW-0963">Cytoplasm</keyword>
<evidence type="ECO:0000256" key="4">
    <source>
        <dbReference type="ARBA" id="ARBA00022490"/>
    </source>
</evidence>
<dbReference type="PANTHER" id="PTHR10788:SF15">
    <property type="entry name" value="TREHALOSE SYNTHASE COMPLEX REGULATORY SUBUNIT TPS3-RELATED"/>
    <property type="match status" value="1"/>
</dbReference>
<dbReference type="InParanoid" id="A0A177C078"/>
<dbReference type="SUPFAM" id="SSF53756">
    <property type="entry name" value="UDP-Glycosyltransferase/glycogen phosphorylase"/>
    <property type="match status" value="1"/>
</dbReference>
<evidence type="ECO:0000256" key="5">
    <source>
        <dbReference type="ARBA" id="ARBA00022553"/>
    </source>
</evidence>
<evidence type="ECO:0000256" key="1">
    <source>
        <dbReference type="ARBA" id="ARBA00004496"/>
    </source>
</evidence>
<dbReference type="Pfam" id="PF00982">
    <property type="entry name" value="Glyco_transf_20"/>
    <property type="match status" value="1"/>
</dbReference>
<dbReference type="CDD" id="cd03788">
    <property type="entry name" value="GT20_TPS"/>
    <property type="match status" value="1"/>
</dbReference>
<accession>A0A177C078</accession>
<comment type="similarity">
    <text evidence="3">In the C-terminal section; belongs to the trehalose phosphatase family.</text>
</comment>
<gene>
    <name evidence="7" type="ORF">CC84DRAFT_1168709</name>
</gene>
<dbReference type="GO" id="GO:0004805">
    <property type="term" value="F:trehalose-phosphatase activity"/>
    <property type="evidence" value="ECO:0007669"/>
    <property type="project" value="TreeGrafter"/>
</dbReference>
<feature type="compositionally biased region" description="Basic and acidic residues" evidence="6">
    <location>
        <begin position="139"/>
        <end position="152"/>
    </location>
</feature>
<keyword evidence="5" id="KW-0597">Phosphoprotein</keyword>
<dbReference type="FunFam" id="3.40.50.2000:FF:000036">
    <property type="entry name" value="Alpha,alpha-trehalose-phosphate synthase subunit Tps2"/>
    <property type="match status" value="1"/>
</dbReference>
<dbReference type="STRING" id="1460663.A0A177C078"/>
<evidence type="ECO:0000256" key="6">
    <source>
        <dbReference type="SAM" id="MobiDB-lite"/>
    </source>
</evidence>
<dbReference type="Gene3D" id="3.40.50.1000">
    <property type="entry name" value="HAD superfamily/HAD-like"/>
    <property type="match status" value="1"/>
</dbReference>
<comment type="similarity">
    <text evidence="2">In the N-terminal section; belongs to the glycosyltransferase 20 family.</text>
</comment>
<evidence type="ECO:0000256" key="2">
    <source>
        <dbReference type="ARBA" id="ARBA00005409"/>
    </source>
</evidence>
<evidence type="ECO:0000313" key="7">
    <source>
        <dbReference type="EMBL" id="OAG00641.1"/>
    </source>
</evidence>
<dbReference type="SUPFAM" id="SSF56784">
    <property type="entry name" value="HAD-like"/>
    <property type="match status" value="1"/>
</dbReference>
<dbReference type="InterPro" id="IPR001830">
    <property type="entry name" value="Glyco_trans_20"/>
</dbReference>
<dbReference type="GO" id="GO:0030234">
    <property type="term" value="F:enzyme regulator activity"/>
    <property type="evidence" value="ECO:0007669"/>
    <property type="project" value="UniProtKB-ARBA"/>
</dbReference>
<dbReference type="GO" id="GO:0005829">
    <property type="term" value="C:cytosol"/>
    <property type="evidence" value="ECO:0007669"/>
    <property type="project" value="TreeGrafter"/>
</dbReference>
<name>A0A177C078_9PLEO</name>
<protein>
    <submittedName>
        <fullName evidence="7">Uncharacterized protein</fullName>
    </submittedName>
</protein>
<dbReference type="InterPro" id="IPR036412">
    <property type="entry name" value="HAD-like_sf"/>
</dbReference>
<dbReference type="NCBIfam" id="TIGR01484">
    <property type="entry name" value="HAD-SF-IIB"/>
    <property type="match status" value="1"/>
</dbReference>
<dbReference type="EMBL" id="KV441559">
    <property type="protein sequence ID" value="OAG00641.1"/>
    <property type="molecule type" value="Genomic_DNA"/>
</dbReference>
<dbReference type="NCBIfam" id="TIGR00685">
    <property type="entry name" value="T6PP"/>
    <property type="match status" value="1"/>
</dbReference>
<dbReference type="InterPro" id="IPR003337">
    <property type="entry name" value="Trehalose_PPase"/>
</dbReference>
<dbReference type="GO" id="GO:0005946">
    <property type="term" value="C:alpha,alpha-trehalose-phosphate synthase complex (UDP-forming)"/>
    <property type="evidence" value="ECO:0007669"/>
    <property type="project" value="TreeGrafter"/>
</dbReference>
<evidence type="ECO:0000313" key="8">
    <source>
        <dbReference type="Proteomes" id="UP000077069"/>
    </source>
</evidence>
<dbReference type="AlphaFoldDB" id="A0A177C078"/>
<proteinExistence type="inferred from homology"/>
<dbReference type="FunFam" id="3.40.50.2000:FF:000099">
    <property type="entry name" value="Alpha,alpha-trehalose phosphate synthase subunit, putative"/>
    <property type="match status" value="1"/>
</dbReference>
<comment type="subcellular location">
    <subcellularLocation>
        <location evidence="1">Cytoplasm</location>
    </subcellularLocation>
</comment>
<feature type="region of interest" description="Disordered" evidence="6">
    <location>
        <begin position="139"/>
        <end position="165"/>
    </location>
</feature>
<dbReference type="Gene3D" id="3.30.70.1020">
    <property type="entry name" value="Trehalose-6-phosphate phosphatase related protein, domain 2"/>
    <property type="match status" value="1"/>
</dbReference>
<keyword evidence="8" id="KW-1185">Reference proteome</keyword>
<dbReference type="GO" id="GO:0005992">
    <property type="term" value="P:trehalose biosynthetic process"/>
    <property type="evidence" value="ECO:0007669"/>
    <property type="project" value="InterPro"/>
</dbReference>
<dbReference type="FunCoup" id="A0A177C078">
    <property type="interactions" value="278"/>
</dbReference>
<dbReference type="Pfam" id="PF02358">
    <property type="entry name" value="Trehalose_PPase"/>
    <property type="match status" value="1"/>
</dbReference>
<dbReference type="RefSeq" id="XP_018031006.1">
    <property type="nucleotide sequence ID" value="XM_018179464.1"/>
</dbReference>